<dbReference type="OMA" id="EWINITR"/>
<dbReference type="SUPFAM" id="SSF53098">
    <property type="entry name" value="Ribonuclease H-like"/>
    <property type="match status" value="1"/>
</dbReference>
<keyword evidence="10" id="KW-1185">Reference proteome</keyword>
<dbReference type="GO" id="GO:0008270">
    <property type="term" value="F:zinc ion binding"/>
    <property type="evidence" value="ECO:0007669"/>
    <property type="project" value="UniProtKB-KW"/>
</dbReference>
<dbReference type="SUPFAM" id="SSF140996">
    <property type="entry name" value="Hermes dimerisation domain"/>
    <property type="match status" value="1"/>
</dbReference>
<dbReference type="Proteomes" id="UP000184267">
    <property type="component" value="Unassembled WGS sequence"/>
</dbReference>
<dbReference type="GO" id="GO:0005634">
    <property type="term" value="C:nucleus"/>
    <property type="evidence" value="ECO:0007669"/>
    <property type="project" value="UniProtKB-SubCell"/>
</dbReference>
<protein>
    <recommendedName>
        <fullName evidence="8">HAT C-terminal dimerisation domain-containing protein</fullName>
    </recommendedName>
</protein>
<evidence type="ECO:0000256" key="3">
    <source>
        <dbReference type="ARBA" id="ARBA00022771"/>
    </source>
</evidence>
<dbReference type="InterPro" id="IPR052035">
    <property type="entry name" value="ZnF_BED_domain_contain"/>
</dbReference>
<comment type="caution">
    <text evidence="9">The sequence shown here is derived from an EMBL/GenBank/DDBJ whole genome shotgun (WGS) entry which is preliminary data.</text>
</comment>
<reference evidence="9 10" key="1">
    <citation type="submission" date="2016-10" db="EMBL/GenBank/DDBJ databases">
        <title>Genome sequence of the basidiomycete white-rot fungus Trametes pubescens.</title>
        <authorList>
            <person name="Makela M.R."/>
            <person name="Granchi Z."/>
            <person name="Peng M."/>
            <person name="De Vries R.P."/>
            <person name="Grigoriev I."/>
            <person name="Riley R."/>
            <person name="Hilden K."/>
        </authorList>
    </citation>
    <scope>NUCLEOTIDE SEQUENCE [LARGE SCALE GENOMIC DNA]</scope>
    <source>
        <strain evidence="9 10">FBCC735</strain>
    </source>
</reference>
<dbReference type="GO" id="GO:0046983">
    <property type="term" value="F:protein dimerization activity"/>
    <property type="evidence" value="ECO:0007669"/>
    <property type="project" value="InterPro"/>
</dbReference>
<organism evidence="9 10">
    <name type="scientific">Trametes pubescens</name>
    <name type="common">White-rot fungus</name>
    <dbReference type="NCBI Taxonomy" id="154538"/>
    <lineage>
        <taxon>Eukaryota</taxon>
        <taxon>Fungi</taxon>
        <taxon>Dikarya</taxon>
        <taxon>Basidiomycota</taxon>
        <taxon>Agaricomycotina</taxon>
        <taxon>Agaricomycetes</taxon>
        <taxon>Polyporales</taxon>
        <taxon>Polyporaceae</taxon>
        <taxon>Trametes</taxon>
    </lineage>
</organism>
<feature type="region of interest" description="Disordered" evidence="7">
    <location>
        <begin position="668"/>
        <end position="689"/>
    </location>
</feature>
<sequence>LTASQASVTSTSMRGSRKVTCRTEEEEEAELEREGIMVVDENGMEIGGSRRGSNSDIEMAVEDTDKEDMSEDETSEAELEHLSADWTSPVYAFYGKTPDIVYEGTCCAHKFHCAAKGCKYTCCRFLDKGDSSSTGNLRRHVKKCWGADVLKEANSAANVDEVREKIVGGLKRDSKITHTFERKKGQVTYSHRTHTRAETRVEIIKWVTQSMHPLVIVKDPGFLNLMKRRHPGYWVPSPSAVAHDIKVIYTKVCEKLTRILQEYEGELSFATDAWSSSNHHAFVAITVHFVLQDEPVSMLLDILEVPESHTGANLADTFLQVLGDFGIDDKMLGLACDNVSPNEDMSDILGEEVKGFEGSLGCVRCFVHVINLVIKTLLRQFDVTKAKLNQEIDAEDEELYELAADDEEEGGADAEAAQSRADGDFVLLSGAEDIDDAEGWVDEVAAMMAEERAEFKSKVRLVWMVLTKIRKFTSKVVNSTTILLPAYKKRVANLKMLERLIPRDVSTRWNSTYNMLTVVLEYQKVVDSMCADRDLELRKFELSTHEWTIVFKEATLFFSRGTPNLATIIPAMDLIDQRLATQHKQTAKYDFAIRTAMGLAKRTLNKYYELTDSSEAYRIAMILHPSYKTAYFEKAGWLEEWINITRGLARKWFGAKYTDLEVPGNDVADVDIDEPARPRPGHRPTSSADTNELKHYLAADVVPGIKDPISWWQGKRTKYPRLSRMAINYLNIP</sequence>
<dbReference type="STRING" id="154538.A0A1M2W4G4"/>
<comment type="subcellular location">
    <subcellularLocation>
        <location evidence="1">Nucleus</location>
    </subcellularLocation>
</comment>
<dbReference type="InterPro" id="IPR012337">
    <property type="entry name" value="RNaseH-like_sf"/>
</dbReference>
<feature type="compositionally biased region" description="Polar residues" evidence="7">
    <location>
        <begin position="1"/>
        <end position="14"/>
    </location>
</feature>
<keyword evidence="4" id="KW-0862">Zinc</keyword>
<evidence type="ECO:0000256" key="2">
    <source>
        <dbReference type="ARBA" id="ARBA00022723"/>
    </source>
</evidence>
<dbReference type="InterPro" id="IPR008906">
    <property type="entry name" value="HATC_C_dom"/>
</dbReference>
<proteinExistence type="predicted"/>
<evidence type="ECO:0000256" key="7">
    <source>
        <dbReference type="SAM" id="MobiDB-lite"/>
    </source>
</evidence>
<feature type="domain" description="HAT C-terminal dimerisation" evidence="8">
    <location>
        <begin position="692"/>
        <end position="733"/>
    </location>
</feature>
<dbReference type="EMBL" id="MNAD01000248">
    <property type="protein sequence ID" value="OJT14741.1"/>
    <property type="molecule type" value="Genomic_DNA"/>
</dbReference>
<evidence type="ECO:0000256" key="1">
    <source>
        <dbReference type="ARBA" id="ARBA00004123"/>
    </source>
</evidence>
<feature type="region of interest" description="Disordered" evidence="7">
    <location>
        <begin position="1"/>
        <end position="38"/>
    </location>
</feature>
<evidence type="ECO:0000313" key="10">
    <source>
        <dbReference type="Proteomes" id="UP000184267"/>
    </source>
</evidence>
<keyword evidence="3" id="KW-0863">Zinc-finger</keyword>
<evidence type="ECO:0000256" key="4">
    <source>
        <dbReference type="ARBA" id="ARBA00022833"/>
    </source>
</evidence>
<dbReference type="Pfam" id="PF05699">
    <property type="entry name" value="Dimer_Tnp_hAT"/>
    <property type="match status" value="1"/>
</dbReference>
<accession>A0A1M2W4G4</accession>
<dbReference type="OrthoDB" id="2750554at2759"/>
<evidence type="ECO:0000259" key="8">
    <source>
        <dbReference type="Pfam" id="PF05699"/>
    </source>
</evidence>
<evidence type="ECO:0000256" key="6">
    <source>
        <dbReference type="SAM" id="Coils"/>
    </source>
</evidence>
<feature type="non-terminal residue" evidence="9">
    <location>
        <position position="1"/>
    </location>
</feature>
<evidence type="ECO:0000256" key="5">
    <source>
        <dbReference type="ARBA" id="ARBA00023242"/>
    </source>
</evidence>
<gene>
    <name evidence="9" type="ORF">TRAPUB_8701</name>
</gene>
<feature type="coiled-coil region" evidence="6">
    <location>
        <begin position="378"/>
        <end position="405"/>
    </location>
</feature>
<evidence type="ECO:0000313" key="9">
    <source>
        <dbReference type="EMBL" id="OJT14741.1"/>
    </source>
</evidence>
<keyword evidence="5" id="KW-0539">Nucleus</keyword>
<dbReference type="AlphaFoldDB" id="A0A1M2W4G4"/>
<keyword evidence="2" id="KW-0479">Metal-binding</keyword>
<dbReference type="PANTHER" id="PTHR46481:SF10">
    <property type="entry name" value="ZINC FINGER BED DOMAIN-CONTAINING PROTEIN 39"/>
    <property type="match status" value="1"/>
</dbReference>
<name>A0A1M2W4G4_TRAPU</name>
<feature type="non-terminal residue" evidence="9">
    <location>
        <position position="733"/>
    </location>
</feature>
<dbReference type="PANTHER" id="PTHR46481">
    <property type="entry name" value="ZINC FINGER BED DOMAIN-CONTAINING PROTEIN 4"/>
    <property type="match status" value="1"/>
</dbReference>
<keyword evidence="6" id="KW-0175">Coiled coil</keyword>